<dbReference type="Pfam" id="PF00017">
    <property type="entry name" value="SH2"/>
    <property type="match status" value="1"/>
</dbReference>
<dbReference type="SMART" id="SM00252">
    <property type="entry name" value="SH2"/>
    <property type="match status" value="1"/>
</dbReference>
<dbReference type="SUPFAM" id="SSF55550">
    <property type="entry name" value="SH2 domain"/>
    <property type="match status" value="1"/>
</dbReference>
<dbReference type="GeneID" id="114864038"/>
<dbReference type="GO" id="GO:0007169">
    <property type="term" value="P:cell surface receptor protein tyrosine kinase signaling pathway"/>
    <property type="evidence" value="ECO:0007669"/>
    <property type="project" value="TreeGrafter"/>
</dbReference>
<dbReference type="PROSITE" id="PS50003">
    <property type="entry name" value="PH_DOMAIN"/>
    <property type="match status" value="1"/>
</dbReference>
<dbReference type="GO" id="GO:0035591">
    <property type="term" value="F:signaling adaptor activity"/>
    <property type="evidence" value="ECO:0007669"/>
    <property type="project" value="InterPro"/>
</dbReference>
<dbReference type="InterPro" id="IPR001849">
    <property type="entry name" value="PH_domain"/>
</dbReference>
<gene>
    <name evidence="8" type="primary">LOC114864038</name>
</gene>
<evidence type="ECO:0000259" key="6">
    <source>
        <dbReference type="PROSITE" id="PS50003"/>
    </source>
</evidence>
<dbReference type="SUPFAM" id="SSF50729">
    <property type="entry name" value="PH domain-like"/>
    <property type="match status" value="1"/>
</dbReference>
<dbReference type="SMART" id="SM00233">
    <property type="entry name" value="PH"/>
    <property type="match status" value="1"/>
</dbReference>
<evidence type="ECO:0000313" key="7">
    <source>
        <dbReference type="Proteomes" id="UP000515150"/>
    </source>
</evidence>
<evidence type="ECO:0000259" key="5">
    <source>
        <dbReference type="PROSITE" id="PS50001"/>
    </source>
</evidence>
<dbReference type="Gene3D" id="3.30.505.10">
    <property type="entry name" value="SH2 domain"/>
    <property type="match status" value="1"/>
</dbReference>
<reference evidence="8" key="1">
    <citation type="submission" date="2025-08" db="UniProtKB">
        <authorList>
            <consortium name="RefSeq"/>
        </authorList>
    </citation>
    <scope>IDENTIFICATION</scope>
</reference>
<name>A0A6P7NR57_BETSP</name>
<keyword evidence="7" id="KW-1185">Reference proteome</keyword>
<dbReference type="Gene3D" id="2.30.29.30">
    <property type="entry name" value="Pleckstrin-homology domain (PH domain)/Phosphotyrosine-binding domain (PTB)"/>
    <property type="match status" value="1"/>
</dbReference>
<dbReference type="InterPro" id="IPR039111">
    <property type="entry name" value="STAP1/STAP2"/>
</dbReference>
<evidence type="ECO:0000313" key="8">
    <source>
        <dbReference type="RefSeq" id="XP_029020468.1"/>
    </source>
</evidence>
<evidence type="ECO:0000256" key="1">
    <source>
        <dbReference type="ARBA" id="ARBA00022553"/>
    </source>
</evidence>
<evidence type="ECO:0000256" key="2">
    <source>
        <dbReference type="ARBA" id="ARBA00022999"/>
    </source>
</evidence>
<evidence type="ECO:0000256" key="4">
    <source>
        <dbReference type="SAM" id="MobiDB-lite"/>
    </source>
</evidence>
<dbReference type="GO" id="GO:0019901">
    <property type="term" value="F:protein kinase binding"/>
    <property type="evidence" value="ECO:0007669"/>
    <property type="project" value="TreeGrafter"/>
</dbReference>
<dbReference type="InterPro" id="IPR000980">
    <property type="entry name" value="SH2"/>
</dbReference>
<sequence>MSVHPRVVHKRRGTITALPLYYSGHLLKKNSKEKDFKKYYGELRGTTLFLYKDDTQDTYTEKLDLEQLKSMELDPPFQKKAPPIITLALNTGEVQLKIENADKGEEWRGFILTVVKKQIPTKLQLLPGQMLQLQETLTLEKRRTAPAPHPPLPPRPRFLRDSNASPLNEPNVPQCFFNVTRQEAEQMLESNPEHGSIIIRPSTLPNNYALTLRQQMPSGSVMKNYRVTDTNSGFVIELDKAVTVSSLNEVLQYFLEKTEYRLQPYTGSQHYDTLIEVSPPPKCVSVPSSTPKTTPRVNVAPALQSLNKQEPSPAAESEEGEYMVPDHDGTDNHGLNHSHFDGELRQVLKLRRENTYTATDEDKV</sequence>
<organism evidence="7 8">
    <name type="scientific">Betta splendens</name>
    <name type="common">Siamese fighting fish</name>
    <dbReference type="NCBI Taxonomy" id="158456"/>
    <lineage>
        <taxon>Eukaryota</taxon>
        <taxon>Metazoa</taxon>
        <taxon>Chordata</taxon>
        <taxon>Craniata</taxon>
        <taxon>Vertebrata</taxon>
        <taxon>Euteleostomi</taxon>
        <taxon>Actinopterygii</taxon>
        <taxon>Neopterygii</taxon>
        <taxon>Teleostei</taxon>
        <taxon>Neoteleostei</taxon>
        <taxon>Acanthomorphata</taxon>
        <taxon>Anabantaria</taxon>
        <taxon>Anabantiformes</taxon>
        <taxon>Anabantoidei</taxon>
        <taxon>Osphronemidae</taxon>
        <taxon>Betta</taxon>
    </lineage>
</organism>
<dbReference type="InParanoid" id="A0A6P7NR57"/>
<keyword evidence="2 3" id="KW-0727">SH2 domain</keyword>
<feature type="domain" description="PH" evidence="6">
    <location>
        <begin position="19"/>
        <end position="116"/>
    </location>
</feature>
<dbReference type="RefSeq" id="XP_029020468.1">
    <property type="nucleotide sequence ID" value="XM_029164635.3"/>
</dbReference>
<dbReference type="GO" id="GO:0050861">
    <property type="term" value="P:positive regulation of B cell receptor signaling pathway"/>
    <property type="evidence" value="ECO:0007669"/>
    <property type="project" value="TreeGrafter"/>
</dbReference>
<dbReference type="OrthoDB" id="6086001at2759"/>
<dbReference type="InterPro" id="IPR011993">
    <property type="entry name" value="PH-like_dom_sf"/>
</dbReference>
<dbReference type="InterPro" id="IPR036860">
    <property type="entry name" value="SH2_dom_sf"/>
</dbReference>
<dbReference type="PANTHER" id="PTHR16186:SF10">
    <property type="entry name" value="SIGNAL-TRANSDUCING ADAPTOR PROTEIN 1"/>
    <property type="match status" value="1"/>
</dbReference>
<dbReference type="AlphaFoldDB" id="A0A6P7NR57"/>
<dbReference type="PANTHER" id="PTHR16186">
    <property type="entry name" value="SIGNAL-TRANSDUCING ADAPTOR PROTEIN-RELATED"/>
    <property type="match status" value="1"/>
</dbReference>
<accession>A0A6P7NR57</accession>
<keyword evidence="1" id="KW-0597">Phosphoprotein</keyword>
<feature type="region of interest" description="Disordered" evidence="4">
    <location>
        <begin position="285"/>
        <end position="340"/>
    </location>
</feature>
<evidence type="ECO:0000256" key="3">
    <source>
        <dbReference type="PROSITE-ProRule" id="PRU00191"/>
    </source>
</evidence>
<protein>
    <submittedName>
        <fullName evidence="8">Signal-transducing adaptor protein 1-like</fullName>
    </submittedName>
</protein>
<dbReference type="Pfam" id="PF00169">
    <property type="entry name" value="PH"/>
    <property type="match status" value="1"/>
</dbReference>
<dbReference type="KEGG" id="bspl:114864038"/>
<dbReference type="Proteomes" id="UP000515150">
    <property type="component" value="Chromosome 10"/>
</dbReference>
<feature type="domain" description="SH2" evidence="5">
    <location>
        <begin position="178"/>
        <end position="254"/>
    </location>
</feature>
<proteinExistence type="predicted"/>
<dbReference type="PROSITE" id="PS50001">
    <property type="entry name" value="SH2"/>
    <property type="match status" value="1"/>
</dbReference>